<proteinExistence type="inferred from homology"/>
<dbReference type="PANTHER" id="PTHR13376:SF0">
    <property type="entry name" value="INTRAFLAGELLAR TRANSPORT PROTEIN 46 HOMOLOG"/>
    <property type="match status" value="1"/>
</dbReference>
<evidence type="ECO:0000256" key="3">
    <source>
        <dbReference type="ARBA" id="ARBA00017206"/>
    </source>
</evidence>
<dbReference type="AlphaFoldDB" id="A0A183D7Q2"/>
<evidence type="ECO:0000256" key="2">
    <source>
        <dbReference type="ARBA" id="ARBA00007700"/>
    </source>
</evidence>
<dbReference type="GO" id="GO:0060271">
    <property type="term" value="P:cilium assembly"/>
    <property type="evidence" value="ECO:0007669"/>
    <property type="project" value="TreeGrafter"/>
</dbReference>
<evidence type="ECO:0000256" key="1">
    <source>
        <dbReference type="ARBA" id="ARBA00004120"/>
    </source>
</evidence>
<sequence>LVSFCGRFDFSSTPVYSLIHEFLSGHPGTYPEEPPPAYSSGDHTPEEHPLIDEDDDELMSSPFDQQRKPGSTVGAIVQGIAGLAVAPALSKSPSSETMKLEMKNDGRPGEGHDQTNESLAPLGSDEKELLGYIEAYTAETVHIETLIKPFLLDYIPAVGDVDAFIKIPRPDEVFFLLIRIIP</sequence>
<dbReference type="PANTHER" id="PTHR13376">
    <property type="entry name" value="INTRAFLAGELLAR TRANSPORT PROTEIN 46 HOMOLOG"/>
    <property type="match status" value="1"/>
</dbReference>
<protein>
    <recommendedName>
        <fullName evidence="3">Intraflagellar transport protein 46 homolog</fullName>
    </recommendedName>
</protein>
<keyword evidence="6" id="KW-0206">Cytoskeleton</keyword>
<feature type="compositionally biased region" description="Basic and acidic residues" evidence="8">
    <location>
        <begin position="98"/>
        <end position="115"/>
    </location>
</feature>
<evidence type="ECO:0000313" key="9">
    <source>
        <dbReference type="WBParaSite" id="GPUH_0000475001-mRNA-1"/>
    </source>
</evidence>
<feature type="region of interest" description="Disordered" evidence="8">
    <location>
        <begin position="92"/>
        <end position="123"/>
    </location>
</feature>
<keyword evidence="4" id="KW-0963">Cytoplasm</keyword>
<reference evidence="9" key="1">
    <citation type="submission" date="2016-06" db="UniProtKB">
        <authorList>
            <consortium name="WormBaseParasite"/>
        </authorList>
    </citation>
    <scope>IDENTIFICATION</scope>
</reference>
<feature type="region of interest" description="Disordered" evidence="8">
    <location>
        <begin position="27"/>
        <end position="56"/>
    </location>
</feature>
<evidence type="ECO:0000256" key="8">
    <source>
        <dbReference type="SAM" id="MobiDB-lite"/>
    </source>
</evidence>
<name>A0A183D7Q2_9BILA</name>
<dbReference type="GO" id="GO:0031514">
    <property type="term" value="C:motile cilium"/>
    <property type="evidence" value="ECO:0007669"/>
    <property type="project" value="TreeGrafter"/>
</dbReference>
<evidence type="ECO:0000256" key="5">
    <source>
        <dbReference type="ARBA" id="ARBA00023069"/>
    </source>
</evidence>
<dbReference type="GO" id="GO:0030992">
    <property type="term" value="C:intraciliary transport particle B"/>
    <property type="evidence" value="ECO:0007669"/>
    <property type="project" value="TreeGrafter"/>
</dbReference>
<dbReference type="WBParaSite" id="GPUH_0000475001-mRNA-1">
    <property type="protein sequence ID" value="GPUH_0000475001-mRNA-1"/>
    <property type="gene ID" value="GPUH_0000475001"/>
</dbReference>
<keyword evidence="7" id="KW-0966">Cell projection</keyword>
<dbReference type="GO" id="GO:0005815">
    <property type="term" value="C:microtubule organizing center"/>
    <property type="evidence" value="ECO:0007669"/>
    <property type="project" value="TreeGrafter"/>
</dbReference>
<keyword evidence="5" id="KW-0969">Cilium</keyword>
<evidence type="ECO:0000256" key="7">
    <source>
        <dbReference type="ARBA" id="ARBA00023273"/>
    </source>
</evidence>
<comment type="similarity">
    <text evidence="2">Belongs to the IFT46 family.</text>
</comment>
<evidence type="ECO:0000256" key="6">
    <source>
        <dbReference type="ARBA" id="ARBA00023212"/>
    </source>
</evidence>
<dbReference type="GO" id="GO:0042073">
    <property type="term" value="P:intraciliary transport"/>
    <property type="evidence" value="ECO:0007669"/>
    <property type="project" value="InterPro"/>
</dbReference>
<evidence type="ECO:0000256" key="4">
    <source>
        <dbReference type="ARBA" id="ARBA00022490"/>
    </source>
</evidence>
<dbReference type="InterPro" id="IPR022088">
    <property type="entry name" value="Intraflagellar_transp_cmplxB"/>
</dbReference>
<dbReference type="Pfam" id="PF12317">
    <property type="entry name" value="IFT46_B_C"/>
    <property type="match status" value="1"/>
</dbReference>
<organism evidence="9">
    <name type="scientific">Gongylonema pulchrum</name>
    <dbReference type="NCBI Taxonomy" id="637853"/>
    <lineage>
        <taxon>Eukaryota</taxon>
        <taxon>Metazoa</taxon>
        <taxon>Ecdysozoa</taxon>
        <taxon>Nematoda</taxon>
        <taxon>Chromadorea</taxon>
        <taxon>Rhabditida</taxon>
        <taxon>Spirurina</taxon>
        <taxon>Spiruromorpha</taxon>
        <taxon>Spiruroidea</taxon>
        <taxon>Gongylonematidae</taxon>
        <taxon>Gongylonema</taxon>
    </lineage>
</organism>
<comment type="subcellular location">
    <subcellularLocation>
        <location evidence="1">Cytoplasm</location>
        <location evidence="1">Cytoskeleton</location>
        <location evidence="1">Cilium basal body</location>
    </subcellularLocation>
</comment>
<accession>A0A183D7Q2</accession>